<dbReference type="Proteomes" id="UP000289886">
    <property type="component" value="Unassembled WGS sequence"/>
</dbReference>
<dbReference type="InterPro" id="IPR038826">
    <property type="entry name" value="CCDC178"/>
</dbReference>
<feature type="coiled-coil region" evidence="2">
    <location>
        <begin position="475"/>
        <end position="541"/>
    </location>
</feature>
<feature type="region of interest" description="Disordered" evidence="3">
    <location>
        <begin position="186"/>
        <end position="216"/>
    </location>
</feature>
<dbReference type="PANTHER" id="PTHR35088">
    <property type="entry name" value="COILED-COIL DOMAIN-CONTAINING PROTEIN 178"/>
    <property type="match status" value="1"/>
</dbReference>
<protein>
    <submittedName>
        <fullName evidence="5">Coiled-coil domain-containing protein 178</fullName>
    </submittedName>
</protein>
<dbReference type="InterPro" id="IPR001878">
    <property type="entry name" value="Znf_CCHC"/>
</dbReference>
<gene>
    <name evidence="5" type="ORF">EOD39_2343</name>
</gene>
<dbReference type="PROSITE" id="PS50158">
    <property type="entry name" value="ZF_CCHC"/>
    <property type="match status" value="1"/>
</dbReference>
<evidence type="ECO:0000256" key="3">
    <source>
        <dbReference type="SAM" id="MobiDB-lite"/>
    </source>
</evidence>
<evidence type="ECO:0000259" key="4">
    <source>
        <dbReference type="PROSITE" id="PS50158"/>
    </source>
</evidence>
<evidence type="ECO:0000313" key="6">
    <source>
        <dbReference type="Proteomes" id="UP000289886"/>
    </source>
</evidence>
<feature type="coiled-coil region" evidence="2">
    <location>
        <begin position="67"/>
        <end position="94"/>
    </location>
</feature>
<organism evidence="5 6">
    <name type="scientific">Acipenser ruthenus</name>
    <name type="common">Sterlet sturgeon</name>
    <dbReference type="NCBI Taxonomy" id="7906"/>
    <lineage>
        <taxon>Eukaryota</taxon>
        <taxon>Metazoa</taxon>
        <taxon>Chordata</taxon>
        <taxon>Craniata</taxon>
        <taxon>Vertebrata</taxon>
        <taxon>Euteleostomi</taxon>
        <taxon>Actinopterygii</taxon>
        <taxon>Chondrostei</taxon>
        <taxon>Acipenseriformes</taxon>
        <taxon>Acipenseridae</taxon>
        <taxon>Acipenser</taxon>
    </lineage>
</organism>
<dbReference type="GO" id="GO:0003676">
    <property type="term" value="F:nucleic acid binding"/>
    <property type="evidence" value="ECO:0007669"/>
    <property type="project" value="InterPro"/>
</dbReference>
<sequence>MAPVFRAPLEASWQEPRQLKCWTCQEVSHIERDCPAMECDLICPESGTSTPLREETSAVLSEVIDLTARLEADCQEAEAALKTEKERRKTLGKKIDCLSLWRLQQLPAAVQKENEACARDICELQWHIKCKDGMVKQVQERLTKAEVLNQRLQDDIDFVKKHGPLLKEKIKKENLTISLIEKSQEESNKTNSEIDSAHQQKQQEFDDASSKAKKERQNMVKEIDDITYKLQELQKDLEQTKLIWNMYCNKVLEIEKKMEDEDKLFKELQEIIPKLKEQETALKNEAKKVLQNQDLNNEYEKLQQHIQITKSNGESKIAQLRDKYNRKCRDLCVVCDENKACELEIEDLTKQIQESEDTVVRIQKDRTRMHKAIGRNNEATIRVKAELSHVVMNHSATKENMEDMEQQIFIDEAKMRKTIEKTRKECMNEIKELTKVASDNAELKQRQTDANIEKKDIQKIFHEVMTETNQHQKKVEEFQTLNKEAIESVKNLKTTLLERDMKLTQTEEMFCENKITAQRQLRNVKEQNAEVSNELNHVLMRTEDLRKKTENVKASKIAMQKVAKVTEDATAELQIDFQAVELKSQNAVSSINNLQTEIANCKKQFELSEETHSTLFEIRQNFMAENETVLQNSRQKNLALALEYQALQKTFLEIKSRLVCSYDKKVRKGASLQDHQQAVHCITDTWDTWKAYDEVTLDGLPPTKAALSQHTKNAAYQVRHCLDDDCGS</sequence>
<evidence type="ECO:0000256" key="1">
    <source>
        <dbReference type="PROSITE-ProRule" id="PRU00047"/>
    </source>
</evidence>
<feature type="domain" description="CCHC-type" evidence="4">
    <location>
        <begin position="20"/>
        <end position="35"/>
    </location>
</feature>
<keyword evidence="1" id="KW-0862">Zinc</keyword>
<keyword evidence="6" id="KW-1185">Reference proteome</keyword>
<proteinExistence type="predicted"/>
<dbReference type="PANTHER" id="PTHR35088:SF1">
    <property type="entry name" value="COILED-COIL DOMAIN-CONTAINING PROTEIN 178"/>
    <property type="match status" value="1"/>
</dbReference>
<accession>A0A444U205</accession>
<evidence type="ECO:0000313" key="5">
    <source>
        <dbReference type="EMBL" id="RXM29246.1"/>
    </source>
</evidence>
<keyword evidence="1" id="KW-0863">Zinc-finger</keyword>
<keyword evidence="2" id="KW-0175">Coiled coil</keyword>
<feature type="compositionally biased region" description="Basic and acidic residues" evidence="3">
    <location>
        <begin position="195"/>
        <end position="216"/>
    </location>
</feature>
<evidence type="ECO:0000256" key="2">
    <source>
        <dbReference type="SAM" id="Coils"/>
    </source>
</evidence>
<dbReference type="GO" id="GO:0008270">
    <property type="term" value="F:zinc ion binding"/>
    <property type="evidence" value="ECO:0007669"/>
    <property type="project" value="UniProtKB-KW"/>
</dbReference>
<comment type="caution">
    <text evidence="5">The sequence shown here is derived from an EMBL/GenBank/DDBJ whole genome shotgun (WGS) entry which is preliminary data.</text>
</comment>
<dbReference type="EMBL" id="SCEB01215499">
    <property type="protein sequence ID" value="RXM29246.1"/>
    <property type="molecule type" value="Genomic_DNA"/>
</dbReference>
<name>A0A444U205_ACIRT</name>
<feature type="coiled-coil region" evidence="2">
    <location>
        <begin position="338"/>
        <end position="365"/>
    </location>
</feature>
<keyword evidence="1" id="KW-0479">Metal-binding</keyword>
<reference evidence="5 6" key="1">
    <citation type="submission" date="2019-01" db="EMBL/GenBank/DDBJ databases">
        <title>Draft Genome and Complete Hox-Cluster Characterization of the Sterlet Sturgeon (Acipenser ruthenus).</title>
        <authorList>
            <person name="Wei Q."/>
        </authorList>
    </citation>
    <scope>NUCLEOTIDE SEQUENCE [LARGE SCALE GENOMIC DNA]</scope>
    <source>
        <strain evidence="5">WHYD16114868_AA</strain>
        <tissue evidence="5">Blood</tissue>
    </source>
</reference>
<dbReference type="AlphaFoldDB" id="A0A444U205"/>